<comment type="caution">
    <text evidence="2">The sequence shown here is derived from an EMBL/GenBank/DDBJ whole genome shotgun (WGS) entry which is preliminary data.</text>
</comment>
<evidence type="ECO:0000313" key="3">
    <source>
        <dbReference type="Proteomes" id="UP000631114"/>
    </source>
</evidence>
<keyword evidence="1" id="KW-1133">Transmembrane helix</keyword>
<proteinExistence type="predicted"/>
<dbReference type="EMBL" id="JADFTS010000008">
    <property type="protein sequence ID" value="KAF9591943.1"/>
    <property type="molecule type" value="Genomic_DNA"/>
</dbReference>
<accession>A0A835H7F0</accession>
<name>A0A835H7F0_9MAGN</name>
<dbReference type="AlphaFoldDB" id="A0A835H7F0"/>
<gene>
    <name evidence="2" type="ORF">IFM89_010301</name>
</gene>
<evidence type="ECO:0000256" key="1">
    <source>
        <dbReference type="SAM" id="Phobius"/>
    </source>
</evidence>
<keyword evidence="3" id="KW-1185">Reference proteome</keyword>
<dbReference type="Proteomes" id="UP000631114">
    <property type="component" value="Unassembled WGS sequence"/>
</dbReference>
<evidence type="ECO:0000313" key="2">
    <source>
        <dbReference type="EMBL" id="KAF9591943.1"/>
    </source>
</evidence>
<dbReference type="OrthoDB" id="567160at2759"/>
<keyword evidence="1" id="KW-0812">Transmembrane</keyword>
<dbReference type="PANTHER" id="PTHR30566:SF5">
    <property type="entry name" value="MECHANOSENSITIVE ION CHANNEL PROTEIN 1, MITOCHONDRIAL-RELATED"/>
    <property type="match status" value="1"/>
</dbReference>
<sequence length="81" mass="9108">MPVGLTLTSTLLVWLVIPSVLRKFLKYSMQGPAALNKISQEQIPYEKIFWSAMEDPVRYLVAFMAFSQIGMMIAPTIVASQ</sequence>
<keyword evidence="1" id="KW-0472">Membrane</keyword>
<dbReference type="PANTHER" id="PTHR30566">
    <property type="entry name" value="YNAI-RELATED MECHANOSENSITIVE ION CHANNEL"/>
    <property type="match status" value="1"/>
</dbReference>
<reference evidence="2 3" key="1">
    <citation type="submission" date="2020-10" db="EMBL/GenBank/DDBJ databases">
        <title>The Coptis chinensis genome and diversification of protoberbering-type alkaloids.</title>
        <authorList>
            <person name="Wang B."/>
            <person name="Shu S."/>
            <person name="Song C."/>
            <person name="Liu Y."/>
        </authorList>
    </citation>
    <scope>NUCLEOTIDE SEQUENCE [LARGE SCALE GENOMIC DNA]</scope>
    <source>
        <strain evidence="2">HL-2020</strain>
        <tissue evidence="2">Leaf</tissue>
    </source>
</reference>
<organism evidence="2 3">
    <name type="scientific">Coptis chinensis</name>
    <dbReference type="NCBI Taxonomy" id="261450"/>
    <lineage>
        <taxon>Eukaryota</taxon>
        <taxon>Viridiplantae</taxon>
        <taxon>Streptophyta</taxon>
        <taxon>Embryophyta</taxon>
        <taxon>Tracheophyta</taxon>
        <taxon>Spermatophyta</taxon>
        <taxon>Magnoliopsida</taxon>
        <taxon>Ranunculales</taxon>
        <taxon>Ranunculaceae</taxon>
        <taxon>Coptidoideae</taxon>
        <taxon>Coptis</taxon>
    </lineage>
</organism>
<feature type="transmembrane region" description="Helical" evidence="1">
    <location>
        <begin position="59"/>
        <end position="79"/>
    </location>
</feature>
<protein>
    <submittedName>
        <fullName evidence="2">Uncharacterized protein</fullName>
    </submittedName>
</protein>